<reference evidence="2 3" key="1">
    <citation type="journal article" date="2014" name="J. Bacteriol.">
        <title>Role of an Archaeal PitA Transporter in the Copper and Arsenic Resistance of Metallosphaera sedula, an Extreme Thermoacidophile.</title>
        <authorList>
            <person name="McCarthy S."/>
            <person name="Ai C."/>
            <person name="Wheaton G."/>
            <person name="Tevatia R."/>
            <person name="Eckrich V."/>
            <person name="Kelly R."/>
            <person name="Blum P."/>
        </authorList>
    </citation>
    <scope>NUCLEOTIDE SEQUENCE [LARGE SCALE GENOMIC DNA]</scope>
    <source>
        <strain evidence="2 3">CuR1</strain>
    </source>
</reference>
<feature type="domain" description="Metallo-beta-lactamase" evidence="1">
    <location>
        <begin position="45"/>
        <end position="210"/>
    </location>
</feature>
<dbReference type="Pfam" id="PF00753">
    <property type="entry name" value="Lactamase_B"/>
    <property type="match status" value="1"/>
</dbReference>
<evidence type="ECO:0000259" key="1">
    <source>
        <dbReference type="SMART" id="SM00849"/>
    </source>
</evidence>
<dbReference type="SMART" id="SM00849">
    <property type="entry name" value="Lactamase_B"/>
    <property type="match status" value="1"/>
</dbReference>
<dbReference type="InterPro" id="IPR001279">
    <property type="entry name" value="Metallo-B-lactamas"/>
</dbReference>
<accession>A0A088E3U7</accession>
<evidence type="ECO:0000313" key="2">
    <source>
        <dbReference type="EMBL" id="AIM27001.1"/>
    </source>
</evidence>
<gene>
    <name evidence="2" type="ORF">HA72_0841</name>
</gene>
<evidence type="ECO:0000313" key="3">
    <source>
        <dbReference type="Proteomes" id="UP000029084"/>
    </source>
</evidence>
<dbReference type="Proteomes" id="UP000029084">
    <property type="component" value="Chromosome"/>
</dbReference>
<dbReference type="InterPro" id="IPR036866">
    <property type="entry name" value="RibonucZ/Hydroxyglut_hydro"/>
</dbReference>
<proteinExistence type="predicted"/>
<dbReference type="Gene3D" id="3.60.15.10">
    <property type="entry name" value="Ribonuclease Z/Hydroxyacylglutathione hydrolase-like"/>
    <property type="match status" value="1"/>
</dbReference>
<name>A0A088E3U7_9CREN</name>
<sequence>MSIVQTTPQNLFMTIPSLFKTRVINSDLQTTTMKISKDIEVLPGSPNTLIYEGRIVVDQGGKNSSLNLEAEAQLATHGHMDHIAGLLTKAGKKYLPREDMWALSLLGRRAMTYGFSSAQSALFTYDLVKEQISLNNSLPSEVQEVRLPGHTPGHTGYILGNVLYAGDAFFGTRVLEGFIFPFYVDFWSAMDSLKVVKDLLRSLDNVAISHGPIYEKRKMVEVLEFNIKHGEKLVTWVKEAISQGATAEEVVVKVMSKGTGEIKPTNVILNSITAKSILSQVARDIRVESRGVVYWG</sequence>
<protein>
    <submittedName>
        <fullName evidence="2">Beta-lactamase domain protein</fullName>
    </submittedName>
</protein>
<dbReference type="SUPFAM" id="SSF56281">
    <property type="entry name" value="Metallo-hydrolase/oxidoreductase"/>
    <property type="match status" value="1"/>
</dbReference>
<dbReference type="AlphaFoldDB" id="A0A088E3U7"/>
<dbReference type="OMA" id="HAVFEWG"/>
<dbReference type="EMBL" id="CP008822">
    <property type="protein sequence ID" value="AIM27001.1"/>
    <property type="molecule type" value="Genomic_DNA"/>
</dbReference>
<organism evidence="2 3">
    <name type="scientific">Metallosphaera sedula</name>
    <dbReference type="NCBI Taxonomy" id="43687"/>
    <lineage>
        <taxon>Archaea</taxon>
        <taxon>Thermoproteota</taxon>
        <taxon>Thermoprotei</taxon>
        <taxon>Sulfolobales</taxon>
        <taxon>Sulfolobaceae</taxon>
        <taxon>Metallosphaera</taxon>
    </lineage>
</organism>